<dbReference type="AlphaFoldDB" id="A0A6J6QM85"/>
<feature type="domain" description="YchJ-like middle NTF2-like" evidence="1">
    <location>
        <begin position="31"/>
        <end position="118"/>
    </location>
</feature>
<evidence type="ECO:0000259" key="1">
    <source>
        <dbReference type="Pfam" id="PF17775"/>
    </source>
</evidence>
<dbReference type="Gene3D" id="3.10.450.50">
    <property type="match status" value="1"/>
</dbReference>
<dbReference type="SUPFAM" id="SSF54427">
    <property type="entry name" value="NTF2-like"/>
    <property type="match status" value="1"/>
</dbReference>
<name>A0A6J6QM85_9ZZZZ</name>
<proteinExistence type="inferred from homology"/>
<dbReference type="HAMAP" id="MF_00612">
    <property type="entry name" value="UPF0225"/>
    <property type="match status" value="1"/>
</dbReference>
<reference evidence="2" key="1">
    <citation type="submission" date="2020-05" db="EMBL/GenBank/DDBJ databases">
        <authorList>
            <person name="Chiriac C."/>
            <person name="Salcher M."/>
            <person name="Ghai R."/>
            <person name="Kavagutti S V."/>
        </authorList>
    </citation>
    <scope>NUCLEOTIDE SEQUENCE</scope>
</reference>
<dbReference type="PANTHER" id="PTHR33747">
    <property type="entry name" value="UPF0225 PROTEIN SCO1677"/>
    <property type="match status" value="1"/>
</dbReference>
<dbReference type="InterPro" id="IPR032710">
    <property type="entry name" value="NTF2-like_dom_sf"/>
</dbReference>
<accession>A0A6J6QM85</accession>
<dbReference type="InterPro" id="IPR048469">
    <property type="entry name" value="YchJ-like_M"/>
</dbReference>
<dbReference type="PANTHER" id="PTHR33747:SF1">
    <property type="entry name" value="ADENYLATE CYCLASE-ASSOCIATED CAP C-TERMINAL DOMAIN-CONTAINING PROTEIN"/>
    <property type="match status" value="1"/>
</dbReference>
<protein>
    <submittedName>
        <fullName evidence="2">Unannotated protein</fullName>
    </submittedName>
</protein>
<dbReference type="EMBL" id="CAEZXR010000182">
    <property type="protein sequence ID" value="CAB4712941.1"/>
    <property type="molecule type" value="Genomic_DNA"/>
</dbReference>
<dbReference type="Pfam" id="PF17775">
    <property type="entry name" value="YchJ_M-like"/>
    <property type="match status" value="1"/>
</dbReference>
<gene>
    <name evidence="2" type="ORF">UFOPK2579_01552</name>
</gene>
<dbReference type="InterPro" id="IPR023006">
    <property type="entry name" value="YchJ-like"/>
</dbReference>
<organism evidence="2">
    <name type="scientific">freshwater metagenome</name>
    <dbReference type="NCBI Taxonomy" id="449393"/>
    <lineage>
        <taxon>unclassified sequences</taxon>
        <taxon>metagenomes</taxon>
        <taxon>ecological metagenomes</taxon>
    </lineage>
</organism>
<evidence type="ECO:0000313" key="2">
    <source>
        <dbReference type="EMBL" id="CAB4712941.1"/>
    </source>
</evidence>
<sequence>MSIFAAACPCGAASYDDCCGPLHRGAAGAETAEQLMRSRYAAYARHDEAYVFRTWHPRTRPDDLTPDPARVWLGLRVLDHGVDWVEFVASYEHHGHPGQLHERSRFEQRAGRWVYVDGDDVSGLSDRP</sequence>